<dbReference type="EC" id="3.1.1.1" evidence="2"/>
<evidence type="ECO:0000259" key="1">
    <source>
        <dbReference type="Pfam" id="PF12697"/>
    </source>
</evidence>
<sequence>MRDLSQPIHVRLMGEGARDVLAIHCTIAHSGAWKRLASLVSDEATFHAFDMLSHGQSADWDGQGDFQDRNVEAALMVLDRPMDVVGHSFGATVALRVAVERPDLVRSLTLIEPVFFAVALQDTPELVAEHDRIARPYLEAMQAGDWPLAARLFNRMWSTDDGPRWPQLPEATRAAMIRGIPVVPACDAALFDDRAGMLTSGVLQGLNMPVMLLRGGQTQAVIGSINDGLVRRIPGAIGHVVEGAGHMVPISHPQDVALHLKAFWR</sequence>
<dbReference type="Proteomes" id="UP000244898">
    <property type="component" value="Unassembled WGS sequence"/>
</dbReference>
<dbReference type="OrthoDB" id="9804723at2"/>
<dbReference type="GO" id="GO:0106435">
    <property type="term" value="F:carboxylesterase activity"/>
    <property type="evidence" value="ECO:0007669"/>
    <property type="project" value="UniProtKB-EC"/>
</dbReference>
<dbReference type="AlphaFoldDB" id="A0A2R8C7B6"/>
<dbReference type="RefSeq" id="WP_108786678.1">
    <property type="nucleotide sequence ID" value="NZ_ONZG01000004.1"/>
</dbReference>
<name>A0A2R8C7B6_9RHOB</name>
<dbReference type="EMBL" id="ONZG01000004">
    <property type="protein sequence ID" value="SPJ28329.1"/>
    <property type="molecule type" value="Genomic_DNA"/>
</dbReference>
<protein>
    <submittedName>
        <fullName evidence="2">Lipase LipV</fullName>
        <ecNumber evidence="2">3.1.1.1</ecNumber>
    </submittedName>
</protein>
<evidence type="ECO:0000313" key="3">
    <source>
        <dbReference type="Proteomes" id="UP000244898"/>
    </source>
</evidence>
<gene>
    <name evidence="2" type="primary">lipV</name>
    <name evidence="2" type="ORF">TRM7615_01828</name>
</gene>
<dbReference type="SUPFAM" id="SSF53474">
    <property type="entry name" value="alpha/beta-Hydrolases"/>
    <property type="match status" value="1"/>
</dbReference>
<proteinExistence type="predicted"/>
<dbReference type="Pfam" id="PF12697">
    <property type="entry name" value="Abhydrolase_6"/>
    <property type="match status" value="1"/>
</dbReference>
<dbReference type="PANTHER" id="PTHR43194">
    <property type="entry name" value="HYDROLASE ALPHA/BETA FOLD FAMILY"/>
    <property type="match status" value="1"/>
</dbReference>
<reference evidence="3" key="1">
    <citation type="submission" date="2018-03" db="EMBL/GenBank/DDBJ databases">
        <authorList>
            <person name="Rodrigo-Torres L."/>
            <person name="Arahal R. D."/>
            <person name="Lucena T."/>
        </authorList>
    </citation>
    <scope>NUCLEOTIDE SEQUENCE [LARGE SCALE GENOMIC DNA]</scope>
    <source>
        <strain evidence="3">CECT 7615</strain>
    </source>
</reference>
<organism evidence="2 3">
    <name type="scientific">Falsiruegeria mediterranea M17</name>
    <dbReference type="NCBI Taxonomy" id="1200281"/>
    <lineage>
        <taxon>Bacteria</taxon>
        <taxon>Pseudomonadati</taxon>
        <taxon>Pseudomonadota</taxon>
        <taxon>Alphaproteobacteria</taxon>
        <taxon>Rhodobacterales</taxon>
        <taxon>Roseobacteraceae</taxon>
        <taxon>Falsiruegeria</taxon>
    </lineage>
</organism>
<dbReference type="InterPro" id="IPR000073">
    <property type="entry name" value="AB_hydrolase_1"/>
</dbReference>
<dbReference type="PANTHER" id="PTHR43194:SF5">
    <property type="entry name" value="PIMELOYL-[ACYL-CARRIER PROTEIN] METHYL ESTER ESTERASE"/>
    <property type="match status" value="1"/>
</dbReference>
<keyword evidence="3" id="KW-1185">Reference proteome</keyword>
<dbReference type="InterPro" id="IPR050228">
    <property type="entry name" value="Carboxylesterase_BioH"/>
</dbReference>
<feature type="domain" description="AB hydrolase-1" evidence="1">
    <location>
        <begin position="20"/>
        <end position="257"/>
    </location>
</feature>
<evidence type="ECO:0000313" key="2">
    <source>
        <dbReference type="EMBL" id="SPJ28329.1"/>
    </source>
</evidence>
<dbReference type="Gene3D" id="3.40.50.1820">
    <property type="entry name" value="alpha/beta hydrolase"/>
    <property type="match status" value="1"/>
</dbReference>
<accession>A0A2R8C7B6</accession>
<dbReference type="InterPro" id="IPR029058">
    <property type="entry name" value="AB_hydrolase_fold"/>
</dbReference>
<keyword evidence="2" id="KW-0378">Hydrolase</keyword>